<dbReference type="GO" id="GO:0003999">
    <property type="term" value="F:adenine phosphoribosyltransferase activity"/>
    <property type="evidence" value="ECO:0007669"/>
    <property type="project" value="UniProtKB-UniRule"/>
</dbReference>
<evidence type="ECO:0000259" key="12">
    <source>
        <dbReference type="Pfam" id="PF00156"/>
    </source>
</evidence>
<dbReference type="OrthoDB" id="9803963at2"/>
<comment type="pathway">
    <text evidence="4 11">Purine metabolism; AMP biosynthesis via salvage pathway; AMP from adenine: step 1/1.</text>
</comment>
<evidence type="ECO:0000256" key="10">
    <source>
        <dbReference type="ARBA" id="ARBA00022726"/>
    </source>
</evidence>
<evidence type="ECO:0000256" key="8">
    <source>
        <dbReference type="ARBA" id="ARBA00022676"/>
    </source>
</evidence>
<dbReference type="SUPFAM" id="SSF53271">
    <property type="entry name" value="PRTase-like"/>
    <property type="match status" value="1"/>
</dbReference>
<protein>
    <recommendedName>
        <fullName evidence="6 11">Adenine phosphoribosyltransferase</fullName>
        <shortName evidence="11">APRT</shortName>
        <ecNumber evidence="6 11">2.4.2.7</ecNumber>
    </recommendedName>
</protein>
<reference evidence="13 14" key="1">
    <citation type="submission" date="2018-04" db="EMBL/GenBank/DDBJ databases">
        <title>Novel Campyloabacter and Helicobacter Species and Strains.</title>
        <authorList>
            <person name="Mannion A.J."/>
            <person name="Shen Z."/>
            <person name="Fox J.G."/>
        </authorList>
    </citation>
    <scope>NUCLEOTIDE SEQUENCE [LARGE SCALE GENOMIC DNA]</scope>
    <source>
        <strain evidence="13 14">MIT 04-9366</strain>
    </source>
</reference>
<comment type="subcellular location">
    <subcellularLocation>
        <location evidence="3 11">Cytoplasm</location>
    </subcellularLocation>
</comment>
<dbReference type="GO" id="GO:0005737">
    <property type="term" value="C:cytoplasm"/>
    <property type="evidence" value="ECO:0007669"/>
    <property type="project" value="UniProtKB-SubCell"/>
</dbReference>
<evidence type="ECO:0000256" key="3">
    <source>
        <dbReference type="ARBA" id="ARBA00004496"/>
    </source>
</evidence>
<dbReference type="NCBIfam" id="NF002634">
    <property type="entry name" value="PRK02304.1-3"/>
    <property type="match status" value="1"/>
</dbReference>
<evidence type="ECO:0000256" key="1">
    <source>
        <dbReference type="ARBA" id="ARBA00000868"/>
    </source>
</evidence>
<dbReference type="GO" id="GO:0044209">
    <property type="term" value="P:AMP salvage"/>
    <property type="evidence" value="ECO:0007669"/>
    <property type="project" value="UniProtKB-UniRule"/>
</dbReference>
<dbReference type="UniPathway" id="UPA00588">
    <property type="reaction ID" value="UER00646"/>
</dbReference>
<dbReference type="FunFam" id="3.40.50.2020:FF:000021">
    <property type="entry name" value="Adenine phosphoribosyltransferase"/>
    <property type="match status" value="1"/>
</dbReference>
<feature type="domain" description="Phosphoribosyltransferase" evidence="12">
    <location>
        <begin position="39"/>
        <end position="177"/>
    </location>
</feature>
<evidence type="ECO:0000256" key="5">
    <source>
        <dbReference type="ARBA" id="ARBA00008391"/>
    </source>
</evidence>
<dbReference type="GO" id="GO:0006166">
    <property type="term" value="P:purine ribonucleoside salvage"/>
    <property type="evidence" value="ECO:0007669"/>
    <property type="project" value="UniProtKB-UniRule"/>
</dbReference>
<dbReference type="Gene3D" id="3.40.50.2020">
    <property type="match status" value="1"/>
</dbReference>
<dbReference type="HAMAP" id="MF_00004">
    <property type="entry name" value="Aden_phosphoribosyltr"/>
    <property type="match status" value="1"/>
</dbReference>
<sequence>MLKEKLLSSIREIPNYPKEGILFRDITTLIGDGEAFSSLINHLKERYQSQNLDFVAGLESRGFIFGSALAYALGVGFVPIRKKGKLPYKCVAKSYALEYGEDSIEIHIDAFGGKKGARVLLIDDLIATGGTAKAGVELIEEIGGECVEACFLLDLVALGGSKELEKKTKVYSVLEIE</sequence>
<keyword evidence="7 11" id="KW-0963">Cytoplasm</keyword>
<dbReference type="InterPro" id="IPR000836">
    <property type="entry name" value="PRTase_dom"/>
</dbReference>
<accession>A0A3D8IV48</accession>
<name>A0A3D8IV48_9HELI</name>
<dbReference type="CDD" id="cd06223">
    <property type="entry name" value="PRTases_typeI"/>
    <property type="match status" value="1"/>
</dbReference>
<dbReference type="Proteomes" id="UP000257045">
    <property type="component" value="Unassembled WGS sequence"/>
</dbReference>
<dbReference type="GO" id="GO:0006168">
    <property type="term" value="P:adenine salvage"/>
    <property type="evidence" value="ECO:0007669"/>
    <property type="project" value="InterPro"/>
</dbReference>
<keyword evidence="9 11" id="KW-0808">Transferase</keyword>
<evidence type="ECO:0000256" key="6">
    <source>
        <dbReference type="ARBA" id="ARBA00011893"/>
    </source>
</evidence>
<keyword evidence="8 11" id="KW-0328">Glycosyltransferase</keyword>
<evidence type="ECO:0000256" key="9">
    <source>
        <dbReference type="ARBA" id="ARBA00022679"/>
    </source>
</evidence>
<comment type="subunit">
    <text evidence="11">Homodimer.</text>
</comment>
<comment type="function">
    <text evidence="2 11">Catalyzes a salvage reaction resulting in the formation of AMP, that is energically less costly than de novo synthesis.</text>
</comment>
<organism evidence="13 14">
    <name type="scientific">Helicobacter brantae</name>
    <dbReference type="NCBI Taxonomy" id="375927"/>
    <lineage>
        <taxon>Bacteria</taxon>
        <taxon>Pseudomonadati</taxon>
        <taxon>Campylobacterota</taxon>
        <taxon>Epsilonproteobacteria</taxon>
        <taxon>Campylobacterales</taxon>
        <taxon>Helicobacteraceae</taxon>
        <taxon>Helicobacter</taxon>
    </lineage>
</organism>
<dbReference type="Pfam" id="PF00156">
    <property type="entry name" value="Pribosyltran"/>
    <property type="match status" value="1"/>
</dbReference>
<gene>
    <name evidence="11" type="primary">apt</name>
    <name evidence="13" type="ORF">CQA58_07485</name>
</gene>
<dbReference type="InterPro" id="IPR029057">
    <property type="entry name" value="PRTase-like"/>
</dbReference>
<dbReference type="EC" id="2.4.2.7" evidence="6 11"/>
<dbReference type="NCBIfam" id="NF002636">
    <property type="entry name" value="PRK02304.1-5"/>
    <property type="match status" value="1"/>
</dbReference>
<dbReference type="RefSeq" id="WP_115570094.1">
    <property type="nucleotide sequence ID" value="NZ_NXLV01000018.1"/>
</dbReference>
<evidence type="ECO:0000256" key="4">
    <source>
        <dbReference type="ARBA" id="ARBA00004659"/>
    </source>
</evidence>
<dbReference type="PANTHER" id="PTHR32315">
    <property type="entry name" value="ADENINE PHOSPHORIBOSYLTRANSFERASE"/>
    <property type="match status" value="1"/>
</dbReference>
<keyword evidence="10 11" id="KW-0660">Purine salvage</keyword>
<evidence type="ECO:0000313" key="14">
    <source>
        <dbReference type="Proteomes" id="UP000257045"/>
    </source>
</evidence>
<dbReference type="InterPro" id="IPR005764">
    <property type="entry name" value="Ade_phspho_trans"/>
</dbReference>
<dbReference type="AlphaFoldDB" id="A0A3D8IV48"/>
<dbReference type="NCBIfam" id="TIGR01090">
    <property type="entry name" value="apt"/>
    <property type="match status" value="1"/>
</dbReference>
<dbReference type="GO" id="GO:0016208">
    <property type="term" value="F:AMP binding"/>
    <property type="evidence" value="ECO:0007669"/>
    <property type="project" value="TreeGrafter"/>
</dbReference>
<comment type="catalytic activity">
    <reaction evidence="1 11">
        <text>AMP + diphosphate = 5-phospho-alpha-D-ribose 1-diphosphate + adenine</text>
        <dbReference type="Rhea" id="RHEA:16609"/>
        <dbReference type="ChEBI" id="CHEBI:16708"/>
        <dbReference type="ChEBI" id="CHEBI:33019"/>
        <dbReference type="ChEBI" id="CHEBI:58017"/>
        <dbReference type="ChEBI" id="CHEBI:456215"/>
        <dbReference type="EC" id="2.4.2.7"/>
    </reaction>
</comment>
<dbReference type="PANTHER" id="PTHR32315:SF3">
    <property type="entry name" value="ADENINE PHOSPHORIBOSYLTRANSFERASE"/>
    <property type="match status" value="1"/>
</dbReference>
<dbReference type="EMBL" id="NXLV01000018">
    <property type="protein sequence ID" value="RDU69159.1"/>
    <property type="molecule type" value="Genomic_DNA"/>
</dbReference>
<dbReference type="InterPro" id="IPR050054">
    <property type="entry name" value="UPRTase/APRTase"/>
</dbReference>
<evidence type="ECO:0000256" key="11">
    <source>
        <dbReference type="HAMAP-Rule" id="MF_00004"/>
    </source>
</evidence>
<dbReference type="GO" id="GO:0002055">
    <property type="term" value="F:adenine binding"/>
    <property type="evidence" value="ECO:0007669"/>
    <property type="project" value="TreeGrafter"/>
</dbReference>
<evidence type="ECO:0000256" key="2">
    <source>
        <dbReference type="ARBA" id="ARBA00003968"/>
    </source>
</evidence>
<evidence type="ECO:0000256" key="7">
    <source>
        <dbReference type="ARBA" id="ARBA00022490"/>
    </source>
</evidence>
<evidence type="ECO:0000313" key="13">
    <source>
        <dbReference type="EMBL" id="RDU69159.1"/>
    </source>
</evidence>
<proteinExistence type="inferred from homology"/>
<keyword evidence="14" id="KW-1185">Reference proteome</keyword>
<comment type="similarity">
    <text evidence="5 11">Belongs to the purine/pyrimidine phosphoribosyltransferase family.</text>
</comment>
<comment type="caution">
    <text evidence="13">The sequence shown here is derived from an EMBL/GenBank/DDBJ whole genome shotgun (WGS) entry which is preliminary data.</text>
</comment>